<reference evidence="4" key="1">
    <citation type="journal article" date="2021" name="Genome Biol. Evol.">
        <title>A High-Quality Reference Genome for a Parasitic Bivalve with Doubly Uniparental Inheritance (Bivalvia: Unionida).</title>
        <authorList>
            <person name="Smith C.H."/>
        </authorList>
    </citation>
    <scope>NUCLEOTIDE SEQUENCE</scope>
    <source>
        <strain evidence="4">CHS0354</strain>
    </source>
</reference>
<feature type="region of interest" description="Disordered" evidence="1">
    <location>
        <begin position="165"/>
        <end position="185"/>
    </location>
</feature>
<accession>A0AAE0W6R4</accession>
<keyword evidence="2" id="KW-0812">Transmembrane</keyword>
<evidence type="ECO:0000313" key="5">
    <source>
        <dbReference type="Proteomes" id="UP001195483"/>
    </source>
</evidence>
<reference evidence="4" key="2">
    <citation type="journal article" date="2021" name="Genome Biol. Evol.">
        <title>Developing a high-quality reference genome for a parasitic bivalve with doubly uniparental inheritance (Bivalvia: Unionida).</title>
        <authorList>
            <person name="Smith C.H."/>
        </authorList>
    </citation>
    <scope>NUCLEOTIDE SEQUENCE</scope>
    <source>
        <strain evidence="4">CHS0354</strain>
        <tissue evidence="4">Mantle</tissue>
    </source>
</reference>
<evidence type="ECO:0000313" key="4">
    <source>
        <dbReference type="EMBL" id="KAK3603149.1"/>
    </source>
</evidence>
<keyword evidence="5" id="KW-1185">Reference proteome</keyword>
<reference evidence="4" key="3">
    <citation type="submission" date="2023-05" db="EMBL/GenBank/DDBJ databases">
        <authorList>
            <person name="Smith C.H."/>
        </authorList>
    </citation>
    <scope>NUCLEOTIDE SEQUENCE</scope>
    <source>
        <strain evidence="4">CHS0354</strain>
        <tissue evidence="4">Mantle</tissue>
    </source>
</reference>
<name>A0AAE0W6R4_9BIVA</name>
<organism evidence="4 5">
    <name type="scientific">Potamilus streckersoni</name>
    <dbReference type="NCBI Taxonomy" id="2493646"/>
    <lineage>
        <taxon>Eukaryota</taxon>
        <taxon>Metazoa</taxon>
        <taxon>Spiralia</taxon>
        <taxon>Lophotrochozoa</taxon>
        <taxon>Mollusca</taxon>
        <taxon>Bivalvia</taxon>
        <taxon>Autobranchia</taxon>
        <taxon>Heteroconchia</taxon>
        <taxon>Palaeoheterodonta</taxon>
        <taxon>Unionida</taxon>
        <taxon>Unionoidea</taxon>
        <taxon>Unionidae</taxon>
        <taxon>Ambleminae</taxon>
        <taxon>Lampsilini</taxon>
        <taxon>Potamilus</taxon>
    </lineage>
</organism>
<evidence type="ECO:0000256" key="3">
    <source>
        <dbReference type="SAM" id="SignalP"/>
    </source>
</evidence>
<keyword evidence="3" id="KW-0732">Signal</keyword>
<protein>
    <submittedName>
        <fullName evidence="4">Uncharacterized protein</fullName>
    </submittedName>
</protein>
<evidence type="ECO:0000256" key="2">
    <source>
        <dbReference type="SAM" id="Phobius"/>
    </source>
</evidence>
<keyword evidence="2" id="KW-0472">Membrane</keyword>
<gene>
    <name evidence="4" type="ORF">CHS0354_042979</name>
</gene>
<keyword evidence="2" id="KW-1133">Transmembrane helix</keyword>
<comment type="caution">
    <text evidence="4">The sequence shown here is derived from an EMBL/GenBank/DDBJ whole genome shotgun (WGS) entry which is preliminary data.</text>
</comment>
<dbReference type="AlphaFoldDB" id="A0AAE0W6R4"/>
<feature type="signal peptide" evidence="3">
    <location>
        <begin position="1"/>
        <end position="19"/>
    </location>
</feature>
<feature type="chain" id="PRO_5042181294" evidence="3">
    <location>
        <begin position="20"/>
        <end position="210"/>
    </location>
</feature>
<evidence type="ECO:0000256" key="1">
    <source>
        <dbReference type="SAM" id="MobiDB-lite"/>
    </source>
</evidence>
<proteinExistence type="predicted"/>
<feature type="transmembrane region" description="Helical" evidence="2">
    <location>
        <begin position="96"/>
        <end position="121"/>
    </location>
</feature>
<sequence length="210" mass="23916">MDLSVFVLCYVFFIAQVSGDSNAANQSLYCNGRWCVQNEEYCDKIQTKCVTCQYTQHNCTPHLDCLSYCIEKGIDQVLQESHGIIPEENSNSSRALLLFIIVLVFFIVSLCVNIVFGILLFRQRQATNQTETRIAVTGVDDQKTQFHEEVRANVDQETIFNEMVRDEDDEETPFNKGSSDDDNTDVKTLHIIAQEVGSESNEKEHLENLD</sequence>
<dbReference type="Proteomes" id="UP001195483">
    <property type="component" value="Unassembled WGS sequence"/>
</dbReference>
<dbReference type="EMBL" id="JAEAOA010002359">
    <property type="protein sequence ID" value="KAK3603149.1"/>
    <property type="molecule type" value="Genomic_DNA"/>
</dbReference>